<evidence type="ECO:0000313" key="1">
    <source>
        <dbReference type="EMBL" id="TQR11425.1"/>
    </source>
</evidence>
<protein>
    <submittedName>
        <fullName evidence="1">Uncharacterized protein</fullName>
    </submittedName>
</protein>
<sequence>MDDVNLDYINWFRNHSETILRTSTEEVANSIGNYNSNDLTNTMNKIEELINQANSMDFSDPTGELKIIHSKYLDSLSVLEETTTIAESLFLESGAIDEEQRKLLTNTILNWQRELMPVICL</sequence>
<organism evidence="1 2">
    <name type="scientific">Psychrobacillus lasiicapitis</name>
    <dbReference type="NCBI Taxonomy" id="1636719"/>
    <lineage>
        <taxon>Bacteria</taxon>
        <taxon>Bacillati</taxon>
        <taxon>Bacillota</taxon>
        <taxon>Bacilli</taxon>
        <taxon>Bacillales</taxon>
        <taxon>Bacillaceae</taxon>
        <taxon>Psychrobacillus</taxon>
    </lineage>
</organism>
<dbReference type="AlphaFoldDB" id="A0A544T1U2"/>
<reference evidence="1 2" key="1">
    <citation type="submission" date="2019-05" db="EMBL/GenBank/DDBJ databases">
        <title>Psychrobacillus vulpis sp. nov., a new species isolated from feces of a red fox that inhabits in The Tablas de Daimiel Natural Park, Albacete, Spain.</title>
        <authorList>
            <person name="Rodriguez M."/>
            <person name="Reina J.C."/>
            <person name="Bejar V."/>
            <person name="Llamas I."/>
        </authorList>
    </citation>
    <scope>NUCLEOTIDE SEQUENCE [LARGE SCALE GENOMIC DNA]</scope>
    <source>
        <strain evidence="1 2">NEAU-3TGS17</strain>
    </source>
</reference>
<dbReference type="Proteomes" id="UP000317316">
    <property type="component" value="Unassembled WGS sequence"/>
</dbReference>
<gene>
    <name evidence="1" type="ORF">FG382_15895</name>
</gene>
<evidence type="ECO:0000313" key="2">
    <source>
        <dbReference type="Proteomes" id="UP000317316"/>
    </source>
</evidence>
<accession>A0A544T1U2</accession>
<keyword evidence="2" id="KW-1185">Reference proteome</keyword>
<proteinExistence type="predicted"/>
<name>A0A544T1U2_9BACI</name>
<dbReference type="EMBL" id="VDGH01000009">
    <property type="protein sequence ID" value="TQR11425.1"/>
    <property type="molecule type" value="Genomic_DNA"/>
</dbReference>
<comment type="caution">
    <text evidence="1">The sequence shown here is derived from an EMBL/GenBank/DDBJ whole genome shotgun (WGS) entry which is preliminary data.</text>
</comment>